<proteinExistence type="predicted"/>
<accession>A0AAF0UHX6</accession>
<dbReference type="Pfam" id="PF17921">
    <property type="entry name" value="Integrase_H2C2"/>
    <property type="match status" value="1"/>
</dbReference>
<feature type="domain" description="Integrase zinc-binding" evidence="1">
    <location>
        <begin position="17"/>
        <end position="68"/>
    </location>
</feature>
<name>A0AAF0UHX6_SOLVR</name>
<evidence type="ECO:0000259" key="1">
    <source>
        <dbReference type="Pfam" id="PF17921"/>
    </source>
</evidence>
<protein>
    <recommendedName>
        <fullName evidence="1">Integrase zinc-binding domain-containing protein</fullName>
    </recommendedName>
</protein>
<organism evidence="2 3">
    <name type="scientific">Solanum verrucosum</name>
    <dbReference type="NCBI Taxonomy" id="315347"/>
    <lineage>
        <taxon>Eukaryota</taxon>
        <taxon>Viridiplantae</taxon>
        <taxon>Streptophyta</taxon>
        <taxon>Embryophyta</taxon>
        <taxon>Tracheophyta</taxon>
        <taxon>Spermatophyta</taxon>
        <taxon>Magnoliopsida</taxon>
        <taxon>eudicotyledons</taxon>
        <taxon>Gunneridae</taxon>
        <taxon>Pentapetalae</taxon>
        <taxon>asterids</taxon>
        <taxon>lamiids</taxon>
        <taxon>Solanales</taxon>
        <taxon>Solanaceae</taxon>
        <taxon>Solanoideae</taxon>
        <taxon>Solaneae</taxon>
        <taxon>Solanum</taxon>
    </lineage>
</organism>
<dbReference type="AlphaFoldDB" id="A0AAF0UHX6"/>
<dbReference type="EMBL" id="CP133620">
    <property type="protein sequence ID" value="WMV45778.1"/>
    <property type="molecule type" value="Genomic_DNA"/>
</dbReference>
<evidence type="ECO:0000313" key="2">
    <source>
        <dbReference type="EMBL" id="WMV45778.1"/>
    </source>
</evidence>
<gene>
    <name evidence="2" type="ORF">MTR67_039163</name>
</gene>
<dbReference type="Proteomes" id="UP001234989">
    <property type="component" value="Chromosome 9"/>
</dbReference>
<evidence type="ECO:0000313" key="3">
    <source>
        <dbReference type="Proteomes" id="UP001234989"/>
    </source>
</evidence>
<feature type="non-terminal residue" evidence="2">
    <location>
        <position position="1"/>
    </location>
</feature>
<keyword evidence="3" id="KW-1185">Reference proteome</keyword>
<reference evidence="2" key="1">
    <citation type="submission" date="2023-08" db="EMBL/GenBank/DDBJ databases">
        <title>A de novo genome assembly of Solanum verrucosum Schlechtendal, a Mexican diploid species geographically isolated from the other diploid A-genome species in potato relatives.</title>
        <authorList>
            <person name="Hosaka K."/>
        </authorList>
    </citation>
    <scope>NUCLEOTIDE SEQUENCE</scope>
    <source>
        <tissue evidence="2">Young leaves</tissue>
    </source>
</reference>
<sequence length="68" mass="8084">EGVLRIKGWECAPRVDDLTHTILVEAHSSRYSIHPSATKMYRKLRQYFWWSKMKHGIVDFFSQCPNCQ</sequence>
<dbReference type="InterPro" id="IPR041588">
    <property type="entry name" value="Integrase_H2C2"/>
</dbReference>
<dbReference type="Gene3D" id="1.10.340.70">
    <property type="match status" value="1"/>
</dbReference>